<sequence>MKLYRGVKTIPLDEVQENTYLKLPRKPLNSPQKLHEVADEWFEKTFGIRARSQTIFCTPDIKQALQFGKVVEIVPVFSDKSVCFIFSEEVHDFNEAIAEITDIEDSKKIKDWLESKNYTSLMEFSDIPHDFNGEIMLYCKLYRVIKK</sequence>
<dbReference type="KEGG" id="mard:IBG28_18955"/>
<organism evidence="1 2">
    <name type="scientific">Marinomonas arctica</name>
    <dbReference type="NCBI Taxonomy" id="383750"/>
    <lineage>
        <taxon>Bacteria</taxon>
        <taxon>Pseudomonadati</taxon>
        <taxon>Pseudomonadota</taxon>
        <taxon>Gammaproteobacteria</taxon>
        <taxon>Oceanospirillales</taxon>
        <taxon>Oceanospirillaceae</taxon>
        <taxon>Marinomonas</taxon>
    </lineage>
</organism>
<proteinExistence type="predicted"/>
<dbReference type="AlphaFoldDB" id="A0A7H1J5D8"/>
<dbReference type="Proteomes" id="UP000516370">
    <property type="component" value="Chromosome"/>
</dbReference>
<dbReference type="OrthoDB" id="6197180at2"/>
<dbReference type="EMBL" id="CP061081">
    <property type="protein sequence ID" value="QNT05704.1"/>
    <property type="molecule type" value="Genomic_DNA"/>
</dbReference>
<gene>
    <name evidence="1" type="ORF">IBG28_18955</name>
</gene>
<evidence type="ECO:0000313" key="1">
    <source>
        <dbReference type="EMBL" id="QNT05704.1"/>
    </source>
</evidence>
<evidence type="ECO:0000313" key="2">
    <source>
        <dbReference type="Proteomes" id="UP000516370"/>
    </source>
</evidence>
<protein>
    <submittedName>
        <fullName evidence="1">Uncharacterized protein</fullName>
    </submittedName>
</protein>
<dbReference type="RefSeq" id="WP_111606671.1">
    <property type="nucleotide sequence ID" value="NZ_BMLJ01000009.1"/>
</dbReference>
<reference evidence="1 2" key="1">
    <citation type="submission" date="2020-09" db="EMBL/GenBank/DDBJ databases">
        <title>Complete genome sequence of an Arctic sea ice bacterium Marinomonas arctica BSI20414.</title>
        <authorList>
            <person name="Liao L."/>
            <person name="Chen B."/>
        </authorList>
    </citation>
    <scope>NUCLEOTIDE SEQUENCE [LARGE SCALE GENOMIC DNA]</scope>
    <source>
        <strain evidence="1 2">BSI20414</strain>
    </source>
</reference>
<keyword evidence="2" id="KW-1185">Reference proteome</keyword>
<name>A0A7H1J5D8_9GAMM</name>
<accession>A0A7H1J5D8</accession>